<gene>
    <name evidence="2" type="ORF">BaOVIS_000250</name>
</gene>
<feature type="signal peptide" evidence="1">
    <location>
        <begin position="1"/>
        <end position="24"/>
    </location>
</feature>
<keyword evidence="1" id="KW-0732">Signal</keyword>
<evidence type="ECO:0000313" key="3">
    <source>
        <dbReference type="Proteomes" id="UP001057455"/>
    </source>
</evidence>
<reference evidence="2" key="1">
    <citation type="submission" date="2019-12" db="EMBL/GenBank/DDBJ databases">
        <title>Genome sequence of Babesia ovis.</title>
        <authorList>
            <person name="Yamagishi J."/>
            <person name="Sevinc F."/>
            <person name="Xuan X."/>
        </authorList>
    </citation>
    <scope>NUCLEOTIDE SEQUENCE</scope>
    <source>
        <strain evidence="2">Selcuk</strain>
    </source>
</reference>
<accession>A0A9W5T7X1</accession>
<evidence type="ECO:0000313" key="2">
    <source>
        <dbReference type="EMBL" id="GFE52621.1"/>
    </source>
</evidence>
<dbReference type="EMBL" id="BLIY01000001">
    <property type="protein sequence ID" value="GFE52621.1"/>
    <property type="molecule type" value="Genomic_DNA"/>
</dbReference>
<evidence type="ECO:0000256" key="1">
    <source>
        <dbReference type="SAM" id="SignalP"/>
    </source>
</evidence>
<dbReference type="AlphaFoldDB" id="A0A9W5T7X1"/>
<feature type="chain" id="PRO_5040890492" evidence="1">
    <location>
        <begin position="25"/>
        <end position="521"/>
    </location>
</feature>
<keyword evidence="3" id="KW-1185">Reference proteome</keyword>
<dbReference type="OrthoDB" id="364384at2759"/>
<dbReference type="Proteomes" id="UP001057455">
    <property type="component" value="Unassembled WGS sequence"/>
</dbReference>
<name>A0A9W5T7X1_BABOV</name>
<sequence length="521" mass="58376">MKCGIPNRLCSLLIGTALLSTAASIATLRKHTLTGGTLNPLSNDLVNRLNGTKAGTCSLFSCLGARKWEQRKCIQDAFKLDPQQSAKFSGALKPRCDLWELQQPEHCTLVLDVDIPPTEDDLGSTYDRRKVVQMCQRSSVVLLHLNREDIRHTGKSFLLSRPARDLLKDLAKSNQRGTIPDVYVFLPELGTLKQKYTREDVTAYEHFKTHLSDLVNKNTKFHFKSHRDEPSVYRTVVNLGTSSSPKDIARTISMAPNDNAAVKNSAAVQIRDACFGPHRVFLKDRLAEIYRGSMQPVFTKSVESSMIDAALSLHLRTRDLHADDIVSHFIDQEYKQMSLFTGDAYLRLVMLSAAEAKCKLRKELGDNPKQDTDALVESILSDHDIKLAQAMESVSTKMSPPSWIVDTAKEIRSQLREHLDAIVAVHKGVPSPTYAKQERSIEENYAKQKKKRGVSTMLSVSCMLRERGYGNRQGYLNYQWGPLILTLGYANDRDIAESKPGTGLVTPAFRIQPRLHVNVSL</sequence>
<comment type="caution">
    <text evidence="2">The sequence shown here is derived from an EMBL/GenBank/DDBJ whole genome shotgun (WGS) entry which is preliminary data.</text>
</comment>
<organism evidence="2 3">
    <name type="scientific">Babesia ovis</name>
    <dbReference type="NCBI Taxonomy" id="5869"/>
    <lineage>
        <taxon>Eukaryota</taxon>
        <taxon>Sar</taxon>
        <taxon>Alveolata</taxon>
        <taxon>Apicomplexa</taxon>
        <taxon>Aconoidasida</taxon>
        <taxon>Piroplasmida</taxon>
        <taxon>Babesiidae</taxon>
        <taxon>Babesia</taxon>
    </lineage>
</organism>
<protein>
    <submittedName>
        <fullName evidence="2">Uncharacterized protein</fullName>
    </submittedName>
</protein>
<proteinExistence type="predicted"/>